<dbReference type="Gene3D" id="3.40.30.10">
    <property type="entry name" value="Glutaredoxin"/>
    <property type="match status" value="1"/>
</dbReference>
<name>A0ABT5NJ36_9PSED</name>
<evidence type="ECO:0000313" key="1">
    <source>
        <dbReference type="EMBL" id="MDD0988530.1"/>
    </source>
</evidence>
<dbReference type="Proteomes" id="UP001148189">
    <property type="component" value="Unassembled WGS sequence"/>
</dbReference>
<proteinExistence type="predicted"/>
<gene>
    <name evidence="1" type="ORF">M5G21_26580</name>
</gene>
<dbReference type="CDD" id="cd02947">
    <property type="entry name" value="TRX_family"/>
    <property type="match status" value="1"/>
</dbReference>
<sequence>MSLHTVDASSFESRVLKATTPVIVLFSNASKPSSNRMVVTLEAAARDQGMAIEFLDKTLEVNGPIEKTPAYDVQSAPTTLFFRDGKLVRTVVGFYDYADTFKAWVDQLATGKL</sequence>
<comment type="caution">
    <text evidence="1">The sequence shown here is derived from an EMBL/GenBank/DDBJ whole genome shotgun (WGS) entry which is preliminary data.</text>
</comment>
<protein>
    <submittedName>
        <fullName evidence="1">Thioredoxin family protein</fullName>
    </submittedName>
</protein>
<dbReference type="InterPro" id="IPR036249">
    <property type="entry name" value="Thioredoxin-like_sf"/>
</dbReference>
<dbReference type="EMBL" id="JAMDHD010000050">
    <property type="protein sequence ID" value="MDD0988530.1"/>
    <property type="molecule type" value="Genomic_DNA"/>
</dbReference>
<keyword evidence="2" id="KW-1185">Reference proteome</keyword>
<evidence type="ECO:0000313" key="2">
    <source>
        <dbReference type="Proteomes" id="UP001148189"/>
    </source>
</evidence>
<dbReference type="SUPFAM" id="SSF52833">
    <property type="entry name" value="Thioredoxin-like"/>
    <property type="match status" value="1"/>
</dbReference>
<dbReference type="RefSeq" id="WP_273866646.1">
    <property type="nucleotide sequence ID" value="NZ_JAMDHD010000050.1"/>
</dbReference>
<accession>A0ABT5NJ36</accession>
<organism evidence="1 2">
    <name type="scientific">Pseudomonas shahriarae</name>
    <dbReference type="NCBI Taxonomy" id="2745512"/>
    <lineage>
        <taxon>Bacteria</taxon>
        <taxon>Pseudomonadati</taxon>
        <taxon>Pseudomonadota</taxon>
        <taxon>Gammaproteobacteria</taxon>
        <taxon>Pseudomonadales</taxon>
        <taxon>Pseudomonadaceae</taxon>
        <taxon>Pseudomonas</taxon>
    </lineage>
</organism>
<reference evidence="1" key="1">
    <citation type="submission" date="2022-05" db="EMBL/GenBank/DDBJ databases">
        <title>Novel Pseudomonas spp. Isolated from a Rainbow Trout Aquaculture Facility.</title>
        <authorList>
            <person name="Testerman T."/>
            <person name="Graf J."/>
        </authorList>
    </citation>
    <scope>NUCLEOTIDE SEQUENCE</scope>
    <source>
        <strain evidence="1">ID1050</strain>
    </source>
</reference>